<keyword evidence="2" id="KW-1185">Reference proteome</keyword>
<organism evidence="1 2">
    <name type="scientific">Peribacillus castrilensis</name>
    <dbReference type="NCBI Taxonomy" id="2897690"/>
    <lineage>
        <taxon>Bacteria</taxon>
        <taxon>Bacillati</taxon>
        <taxon>Bacillota</taxon>
        <taxon>Bacilli</taxon>
        <taxon>Bacillales</taxon>
        <taxon>Bacillaceae</taxon>
        <taxon>Peribacillus</taxon>
    </lineage>
</organism>
<evidence type="ECO:0000313" key="1">
    <source>
        <dbReference type="EMBL" id="MEC0276178.1"/>
    </source>
</evidence>
<proteinExistence type="predicted"/>
<dbReference type="EMBL" id="JARNBH010000033">
    <property type="protein sequence ID" value="MEC0276178.1"/>
    <property type="molecule type" value="Genomic_DNA"/>
</dbReference>
<reference evidence="1 2" key="1">
    <citation type="submission" date="2023-03" db="EMBL/GenBank/DDBJ databases">
        <title>Bacillus Genome Sequencing.</title>
        <authorList>
            <person name="Dunlap C."/>
        </authorList>
    </citation>
    <scope>NUCLEOTIDE SEQUENCE [LARGE SCALE GENOMIC DNA]</scope>
    <source>
        <strain evidence="1 2">B-41290</strain>
    </source>
</reference>
<accession>A0AAW9NJA0</accession>
<gene>
    <name evidence="1" type="ORF">P4706_24480</name>
</gene>
<evidence type="ECO:0000313" key="2">
    <source>
        <dbReference type="Proteomes" id="UP001307168"/>
    </source>
</evidence>
<dbReference type="RefSeq" id="WP_367408034.1">
    <property type="nucleotide sequence ID" value="NZ_JARNBH010000033.1"/>
</dbReference>
<protein>
    <submittedName>
        <fullName evidence="1">Uncharacterized protein</fullName>
    </submittedName>
</protein>
<sequence>MKLPKGVTGFYNAKHNKPPTIDGKQFKKQCFSIIKRNNGKVLEFLEPKIATNFFNVEVEVLNKHMHILLNDHYPFLAFASFVDFENINFIDEPELLKQFSPFYKVLGKEELNDPLYIKESTGQIILENDNELTSAELEQIAYWKPKIIGEVIYNFWD</sequence>
<dbReference type="Proteomes" id="UP001307168">
    <property type="component" value="Unassembled WGS sequence"/>
</dbReference>
<comment type="caution">
    <text evidence="1">The sequence shown here is derived from an EMBL/GenBank/DDBJ whole genome shotgun (WGS) entry which is preliminary data.</text>
</comment>
<dbReference type="AlphaFoldDB" id="A0AAW9NJA0"/>
<name>A0AAW9NJA0_9BACI</name>